<keyword evidence="1" id="KW-0472">Membrane</keyword>
<dbReference type="SUPFAM" id="SSF46565">
    <property type="entry name" value="Chaperone J-domain"/>
    <property type="match status" value="1"/>
</dbReference>
<dbReference type="InterPro" id="IPR029024">
    <property type="entry name" value="TerB-like"/>
</dbReference>
<dbReference type="Proteomes" id="UP000007519">
    <property type="component" value="Chromosome"/>
</dbReference>
<dbReference type="Gene3D" id="1.10.3680.10">
    <property type="entry name" value="TerB-like"/>
    <property type="match status" value="1"/>
</dbReference>
<dbReference type="PRINTS" id="PR00625">
    <property type="entry name" value="JDOMAIN"/>
</dbReference>
<dbReference type="RefSeq" id="WP_015691588.1">
    <property type="nucleotide sequence ID" value="NC_016940.1"/>
</dbReference>
<dbReference type="InterPro" id="IPR001623">
    <property type="entry name" value="DnaJ_domain"/>
</dbReference>
<dbReference type="eggNOG" id="COG0484">
    <property type="taxonomic scope" value="Bacteria"/>
</dbReference>
<dbReference type="KEGG" id="sgn:SGRA_1208"/>
<dbReference type="InterPro" id="IPR036869">
    <property type="entry name" value="J_dom_sf"/>
</dbReference>
<dbReference type="EMBL" id="CP002831">
    <property type="protein sequence ID" value="AFC23943.1"/>
    <property type="molecule type" value="Genomic_DNA"/>
</dbReference>
<reference evidence="3 4" key="1">
    <citation type="journal article" date="2012" name="Stand. Genomic Sci.">
        <title>Complete genome sequencing and analysis of Saprospira grandis str. Lewin, a predatory marine bacterium.</title>
        <authorList>
            <person name="Saw J.H."/>
            <person name="Yuryev A."/>
            <person name="Kanbe M."/>
            <person name="Hou S."/>
            <person name="Young A.G."/>
            <person name="Aizawa S."/>
            <person name="Alam M."/>
        </authorList>
    </citation>
    <scope>NUCLEOTIDE SEQUENCE [LARGE SCALE GENOMIC DNA]</scope>
    <source>
        <strain evidence="3 4">Lewin</strain>
    </source>
</reference>
<keyword evidence="1" id="KW-0812">Transmembrane</keyword>
<evidence type="ECO:0000313" key="3">
    <source>
        <dbReference type="EMBL" id="AFC23943.1"/>
    </source>
</evidence>
<accession>H6L4L9</accession>
<proteinExistence type="predicted"/>
<dbReference type="Pfam" id="PF00226">
    <property type="entry name" value="DnaJ"/>
    <property type="match status" value="1"/>
</dbReference>
<dbReference type="STRING" id="984262.SGRA_1208"/>
<gene>
    <name evidence="3" type="primary">djlA</name>
    <name evidence="3" type="ordered locus">SGRA_1208</name>
</gene>
<dbReference type="InterPro" id="IPR007791">
    <property type="entry name" value="DjlA_N"/>
</dbReference>
<name>H6L4L9_SAPGL</name>
<dbReference type="PANTHER" id="PTHR24074">
    <property type="entry name" value="CO-CHAPERONE PROTEIN DJLA"/>
    <property type="match status" value="1"/>
</dbReference>
<organism evidence="3 4">
    <name type="scientific">Saprospira grandis (strain Lewin)</name>
    <dbReference type="NCBI Taxonomy" id="984262"/>
    <lineage>
        <taxon>Bacteria</taxon>
        <taxon>Pseudomonadati</taxon>
        <taxon>Bacteroidota</taxon>
        <taxon>Saprospiria</taxon>
        <taxon>Saprospirales</taxon>
        <taxon>Saprospiraceae</taxon>
        <taxon>Saprospira</taxon>
    </lineage>
</organism>
<evidence type="ECO:0000313" key="4">
    <source>
        <dbReference type="Proteomes" id="UP000007519"/>
    </source>
</evidence>
<dbReference type="eggNOG" id="COG4103">
    <property type="taxonomic scope" value="Bacteria"/>
</dbReference>
<evidence type="ECO:0000256" key="1">
    <source>
        <dbReference type="SAM" id="Phobius"/>
    </source>
</evidence>
<dbReference type="PROSITE" id="PS50076">
    <property type="entry name" value="DNAJ_2"/>
    <property type="match status" value="1"/>
</dbReference>
<dbReference type="OrthoDB" id="9779622at2"/>
<sequence length="252" mass="28473">MKILKQHIGKILGLLLGGLLYFPIGLLLGLGIGFFLDILLQKGGGAGPKRRKKQLPQPNDSTNFILSSLILAAAVVKSDGEVEELELSYIQKFLVEQFGQDNLQEYMGILSAALEQDWDMAKTCRQIYLSSSYETRLQMLYFLFGIANADYSIDQVEVDTIKRISLELDLPHSDFVSIKAMFYDEMDSHYKILELPPSASDAKLKAAYRKMVKKYHPDSLASLGEEFQKVGESKFKRLQEAYDTICEKRGLK</sequence>
<evidence type="ECO:0000259" key="2">
    <source>
        <dbReference type="PROSITE" id="PS50076"/>
    </source>
</evidence>
<keyword evidence="1" id="KW-1133">Transmembrane helix</keyword>
<dbReference type="AlphaFoldDB" id="H6L4L9"/>
<feature type="transmembrane region" description="Helical" evidence="1">
    <location>
        <begin position="12"/>
        <end position="36"/>
    </location>
</feature>
<protein>
    <submittedName>
        <fullName evidence="3">DnaJ domain-containing protein</fullName>
    </submittedName>
</protein>
<dbReference type="Pfam" id="PF05099">
    <property type="entry name" value="TerB"/>
    <property type="match status" value="1"/>
</dbReference>
<dbReference type="InterPro" id="IPR050817">
    <property type="entry name" value="DjlA_DnaK_co-chaperone"/>
</dbReference>
<keyword evidence="4" id="KW-1185">Reference proteome</keyword>
<dbReference type="CDD" id="cd06257">
    <property type="entry name" value="DnaJ"/>
    <property type="match status" value="1"/>
</dbReference>
<dbReference type="SUPFAM" id="SSF158682">
    <property type="entry name" value="TerB-like"/>
    <property type="match status" value="1"/>
</dbReference>
<feature type="domain" description="J" evidence="2">
    <location>
        <begin position="188"/>
        <end position="252"/>
    </location>
</feature>
<dbReference type="Gene3D" id="1.10.287.110">
    <property type="entry name" value="DnaJ domain"/>
    <property type="match status" value="1"/>
</dbReference>
<dbReference type="SMART" id="SM00271">
    <property type="entry name" value="DnaJ"/>
    <property type="match status" value="1"/>
</dbReference>
<dbReference type="HOGENOM" id="CLU_066221_2_0_10"/>